<evidence type="ECO:0000256" key="4">
    <source>
        <dbReference type="ARBA" id="ARBA00022723"/>
    </source>
</evidence>
<reference evidence="12 13" key="1">
    <citation type="submission" date="2016-07" db="EMBL/GenBank/DDBJ databases">
        <title>Draft genome of Scalindua rubra, obtained from a brine-seawater interface in the Red Sea, sheds light on salt adaptation in anammox bacteria.</title>
        <authorList>
            <person name="Speth D.R."/>
            <person name="Lagkouvardos I."/>
            <person name="Wang Y."/>
            <person name="Qian P.-Y."/>
            <person name="Dutilh B.E."/>
            <person name="Jetten M.S."/>
        </authorList>
    </citation>
    <scope>NUCLEOTIDE SEQUENCE [LARGE SCALE GENOMIC DNA]</scope>
    <source>
        <strain evidence="12">BSI-1</strain>
    </source>
</reference>
<dbReference type="PATRIC" id="fig|1872076.5.peg.950"/>
<dbReference type="GO" id="GO:0005524">
    <property type="term" value="F:ATP binding"/>
    <property type="evidence" value="ECO:0007669"/>
    <property type="project" value="UniProtKB-KW"/>
</dbReference>
<dbReference type="InterPro" id="IPR038257">
    <property type="entry name" value="CRISPR-assoc_Cas3_HD_sf"/>
</dbReference>
<accession>A0A1E3XEI0</accession>
<dbReference type="NCBIfam" id="TIGR01596">
    <property type="entry name" value="cas3_HD"/>
    <property type="match status" value="1"/>
</dbReference>
<dbReference type="Gene3D" id="3.40.50.300">
    <property type="entry name" value="P-loop containing nucleotide triphosphate hydrolases"/>
    <property type="match status" value="2"/>
</dbReference>
<dbReference type="GO" id="GO:0003676">
    <property type="term" value="F:nucleic acid binding"/>
    <property type="evidence" value="ECO:0007669"/>
    <property type="project" value="InterPro"/>
</dbReference>
<dbReference type="SUPFAM" id="SSF52540">
    <property type="entry name" value="P-loop containing nucleoside triphosphate hydrolases"/>
    <property type="match status" value="1"/>
</dbReference>
<dbReference type="Pfam" id="PF01966">
    <property type="entry name" value="HD"/>
    <property type="match status" value="1"/>
</dbReference>
<proteinExistence type="inferred from homology"/>
<dbReference type="GO" id="GO:0016787">
    <property type="term" value="F:hydrolase activity"/>
    <property type="evidence" value="ECO:0007669"/>
    <property type="project" value="UniProtKB-KW"/>
</dbReference>
<dbReference type="Pfam" id="PF00270">
    <property type="entry name" value="DEAD"/>
    <property type="match status" value="1"/>
</dbReference>
<evidence type="ECO:0000313" key="12">
    <source>
        <dbReference type="EMBL" id="ODS34046.1"/>
    </source>
</evidence>
<keyword evidence="9" id="KW-0051">Antiviral defense</keyword>
<dbReference type="GO" id="GO:0046872">
    <property type="term" value="F:metal ion binding"/>
    <property type="evidence" value="ECO:0007669"/>
    <property type="project" value="UniProtKB-KW"/>
</dbReference>
<evidence type="ECO:0000256" key="2">
    <source>
        <dbReference type="ARBA" id="ARBA00009046"/>
    </source>
</evidence>
<keyword evidence="6" id="KW-0378">Hydrolase</keyword>
<dbReference type="InterPro" id="IPR006674">
    <property type="entry name" value="HD_domain"/>
</dbReference>
<dbReference type="InterPro" id="IPR014001">
    <property type="entry name" value="Helicase_ATP-bd"/>
</dbReference>
<dbReference type="InterPro" id="IPR027417">
    <property type="entry name" value="P-loop_NTPase"/>
</dbReference>
<dbReference type="SMART" id="SM00487">
    <property type="entry name" value="DEXDc"/>
    <property type="match status" value="1"/>
</dbReference>
<keyword evidence="4" id="KW-0479">Metal-binding</keyword>
<dbReference type="InterPro" id="IPR054712">
    <property type="entry name" value="Cas3-like_dom"/>
</dbReference>
<evidence type="ECO:0000256" key="8">
    <source>
        <dbReference type="ARBA" id="ARBA00022840"/>
    </source>
</evidence>
<dbReference type="AlphaFoldDB" id="A0A1E3XEI0"/>
<dbReference type="Pfam" id="PF22590">
    <property type="entry name" value="Cas3-like_C_2"/>
    <property type="match status" value="1"/>
</dbReference>
<keyword evidence="8" id="KW-0067">ATP-binding</keyword>
<evidence type="ECO:0000256" key="6">
    <source>
        <dbReference type="ARBA" id="ARBA00022801"/>
    </source>
</evidence>
<protein>
    <submittedName>
        <fullName evidence="12">CRISPR-associated protein</fullName>
    </submittedName>
</protein>
<keyword evidence="5" id="KW-0547">Nucleotide-binding</keyword>
<evidence type="ECO:0000256" key="5">
    <source>
        <dbReference type="ARBA" id="ARBA00022741"/>
    </source>
</evidence>
<keyword evidence="7" id="KW-0347">Helicase</keyword>
<evidence type="ECO:0000259" key="11">
    <source>
        <dbReference type="PROSITE" id="PS51643"/>
    </source>
</evidence>
<evidence type="ECO:0000256" key="9">
    <source>
        <dbReference type="ARBA" id="ARBA00023118"/>
    </source>
</evidence>
<keyword evidence="3" id="KW-0540">Nuclease</keyword>
<dbReference type="Proteomes" id="UP000094056">
    <property type="component" value="Unassembled WGS sequence"/>
</dbReference>
<feature type="domain" description="Helicase ATP-binding" evidence="10">
    <location>
        <begin position="232"/>
        <end position="417"/>
    </location>
</feature>
<dbReference type="InterPro" id="IPR006483">
    <property type="entry name" value="CRISPR-assoc_Cas3_HD"/>
</dbReference>
<organism evidence="12 13">
    <name type="scientific">Candidatus Scalindua rubra</name>
    <dbReference type="NCBI Taxonomy" id="1872076"/>
    <lineage>
        <taxon>Bacteria</taxon>
        <taxon>Pseudomonadati</taxon>
        <taxon>Planctomycetota</taxon>
        <taxon>Candidatus Brocadiia</taxon>
        <taxon>Candidatus Brocadiales</taxon>
        <taxon>Candidatus Scalinduaceae</taxon>
        <taxon>Candidatus Scalindua</taxon>
    </lineage>
</organism>
<dbReference type="GO" id="GO:0051607">
    <property type="term" value="P:defense response to virus"/>
    <property type="evidence" value="ECO:0007669"/>
    <property type="project" value="UniProtKB-KW"/>
</dbReference>
<comment type="similarity">
    <text evidence="1">In the N-terminal section; belongs to the CRISPR-associated nuclease Cas3-HD family.</text>
</comment>
<evidence type="ECO:0000256" key="3">
    <source>
        <dbReference type="ARBA" id="ARBA00022722"/>
    </source>
</evidence>
<gene>
    <name evidence="12" type="ORF">SCARUB_00819</name>
</gene>
<dbReference type="CDD" id="cd09641">
    <property type="entry name" value="Cas3''_I"/>
    <property type="match status" value="1"/>
</dbReference>
<dbReference type="PROSITE" id="PS51192">
    <property type="entry name" value="HELICASE_ATP_BIND_1"/>
    <property type="match status" value="1"/>
</dbReference>
<feature type="domain" description="HD Cas3-type" evidence="11">
    <location>
        <begin position="11"/>
        <end position="175"/>
    </location>
</feature>
<dbReference type="InterPro" id="IPR011545">
    <property type="entry name" value="DEAD/DEAH_box_helicase_dom"/>
</dbReference>
<dbReference type="GO" id="GO:0004386">
    <property type="term" value="F:helicase activity"/>
    <property type="evidence" value="ECO:0007669"/>
    <property type="project" value="UniProtKB-KW"/>
</dbReference>
<sequence>MNELYAHTPNEKDDWHYLELHLKEVAEFAEKFAGKFGAGKLANWIGLWHDLGKSNPAFQDYLNSCQRGERHEKVPHAIWGAVLAYQLISRNIEDDCWKEIALTIAGHHVGIDQPGSLSQKLEECMQKNHELFQLIAEHAKILPSPPQVNLPEMTRTQRELFIRMVFSALVDADYLNTEKHFNEKQYVLRQKQHIIGSLWSRFDANQKQFVKAVDTETTVNKIRREVYELCDRAALGKSGIYRMTVPTGGGKTRSSLAFALRHAVKNEMDRVIVVIPYTSIIDQTAKEYRKILGSDAVLEHHSQVSVPADESQDAAHVSLRLATENWDATLIVTTTVQFFESLFSNKPGKVRKLHNLSRSVIVIDEVQALPPELLTPTLDVLRALVEEYGVSVILCTATQPAFEESHYLKPFQGLQVHEIVPKEIYQEHFRKLERVKYYRKDKPISWQELANEISEEKQIMVVLNTRKDALSLIDELRDKEDVFHLSTLLCGIHRRLILRKVKRRLKNKLPVKLISTQVVEAGVDIDFPVVYRAIGPLDRIVQAAGRCNREDKLQNGRRGSVVIFEPAEGRTPRGPYKTGLEKAKLLLMQYDISELHNPELYQVYFEKLFTDVDTDKKKIQTYREVLDYPNVNDKYRLIEQNTVPVLISNESATRRLNEWKRQPCRRTWQRLQPLIVNMFDYEVQKLKADGWLEQISDGFYHSFGMYDRLKGLVPAIYDPSDLIQ</sequence>
<evidence type="ECO:0000256" key="1">
    <source>
        <dbReference type="ARBA" id="ARBA00006847"/>
    </source>
</evidence>
<dbReference type="NCBIfam" id="TIGR01587">
    <property type="entry name" value="cas3_core"/>
    <property type="match status" value="1"/>
</dbReference>
<evidence type="ECO:0000259" key="10">
    <source>
        <dbReference type="PROSITE" id="PS51192"/>
    </source>
</evidence>
<evidence type="ECO:0000256" key="7">
    <source>
        <dbReference type="ARBA" id="ARBA00022806"/>
    </source>
</evidence>
<dbReference type="EMBL" id="MAYW01000014">
    <property type="protein sequence ID" value="ODS34046.1"/>
    <property type="molecule type" value="Genomic_DNA"/>
</dbReference>
<dbReference type="SUPFAM" id="SSF109604">
    <property type="entry name" value="HD-domain/PDEase-like"/>
    <property type="match status" value="1"/>
</dbReference>
<comment type="similarity">
    <text evidence="2">In the central section; belongs to the CRISPR-associated helicase Cas3 family.</text>
</comment>
<dbReference type="GO" id="GO:0004518">
    <property type="term" value="F:nuclease activity"/>
    <property type="evidence" value="ECO:0007669"/>
    <property type="project" value="UniProtKB-KW"/>
</dbReference>
<dbReference type="InterPro" id="IPR006474">
    <property type="entry name" value="Helicase_Cas3_CRISPR-ass_core"/>
</dbReference>
<dbReference type="Gene3D" id="1.10.3210.30">
    <property type="match status" value="1"/>
</dbReference>
<comment type="caution">
    <text evidence="12">The sequence shown here is derived from an EMBL/GenBank/DDBJ whole genome shotgun (WGS) entry which is preliminary data.</text>
</comment>
<evidence type="ECO:0000313" key="13">
    <source>
        <dbReference type="Proteomes" id="UP000094056"/>
    </source>
</evidence>
<dbReference type="PROSITE" id="PS51643">
    <property type="entry name" value="HD_CAS3"/>
    <property type="match status" value="1"/>
</dbReference>
<dbReference type="CDD" id="cd17930">
    <property type="entry name" value="DEXHc_cas3"/>
    <property type="match status" value="1"/>
</dbReference>
<name>A0A1E3XEI0_9BACT</name>